<dbReference type="EMBL" id="HAHJ01000021">
    <property type="protein sequence ID" value="SNX32853.1"/>
    <property type="molecule type" value="Transcribed_RNA"/>
</dbReference>
<keyword evidence="1" id="KW-0732">Signal</keyword>
<reference evidence="2" key="2">
    <citation type="submission" date="2019-05" db="EMBL/GenBank/DDBJ databases">
        <title>Unravelling the molecular evolution of spider venoms.</title>
        <authorList>
            <person name="Pineda S."/>
        </authorList>
    </citation>
    <scope>NUCLEOTIDE SEQUENCE</scope>
</reference>
<feature type="signal peptide" evidence="1">
    <location>
        <begin position="1"/>
        <end position="19"/>
    </location>
</feature>
<proteinExistence type="predicted"/>
<feature type="chain" id="PRO_5020513723" evidence="1">
    <location>
        <begin position="20"/>
        <end position="90"/>
    </location>
</feature>
<organism evidence="2">
    <name type="scientific">Hadronyche cerberea</name>
    <name type="common">Southern tree funnel-web spider</name>
    <dbReference type="NCBI Taxonomy" id="1107879"/>
    <lineage>
        <taxon>Eukaryota</taxon>
        <taxon>Metazoa</taxon>
        <taxon>Ecdysozoa</taxon>
        <taxon>Arthropoda</taxon>
        <taxon>Chelicerata</taxon>
        <taxon>Arachnida</taxon>
        <taxon>Araneae</taxon>
        <taxon>Mygalomorphae</taxon>
        <taxon>Avicularoidea</taxon>
        <taxon>Hexathelidae</taxon>
        <taxon>Hadronyche</taxon>
    </lineage>
</organism>
<sequence length="90" mass="9798">MKLAILICLTLMVNTFVQGCLTEYGCGRNECCRFWCIARPGEGEYCGIFGSICHRCKSGFRCTNIWIGTCVSSSPNTTSTAGTTTTTPRP</sequence>
<protein>
    <submittedName>
        <fullName evidence="2">U19-Hexatoxin-Hc1a_1</fullName>
    </submittedName>
</protein>
<name>A0A4V2H8P1_HADCE</name>
<reference evidence="2" key="1">
    <citation type="submission" date="2017-05" db="EMBL/GenBank/DDBJ databases">
        <authorList>
            <person name="QRISCLOUD D."/>
        </authorList>
    </citation>
    <scope>NUCLEOTIDE SEQUENCE</scope>
</reference>
<accession>A0A4V2H8P1</accession>
<dbReference type="AlphaFoldDB" id="A0A4V2H8P1"/>
<dbReference type="PROSITE" id="PS51257">
    <property type="entry name" value="PROKAR_LIPOPROTEIN"/>
    <property type="match status" value="1"/>
</dbReference>
<evidence type="ECO:0000256" key="1">
    <source>
        <dbReference type="SAM" id="SignalP"/>
    </source>
</evidence>
<evidence type="ECO:0000313" key="2">
    <source>
        <dbReference type="EMBL" id="SNX32853.1"/>
    </source>
</evidence>